<feature type="compositionally biased region" description="Basic and acidic residues" evidence="1">
    <location>
        <begin position="424"/>
        <end position="437"/>
    </location>
</feature>
<feature type="region of interest" description="Disordered" evidence="1">
    <location>
        <begin position="413"/>
        <end position="454"/>
    </location>
</feature>
<feature type="region of interest" description="Disordered" evidence="1">
    <location>
        <begin position="316"/>
        <end position="335"/>
    </location>
</feature>
<proteinExistence type="predicted"/>
<evidence type="ECO:0000313" key="2">
    <source>
        <dbReference type="EMBL" id="CAB5370603.1"/>
    </source>
</evidence>
<organism evidence="2 3">
    <name type="scientific">Rhizophagus irregularis</name>
    <dbReference type="NCBI Taxonomy" id="588596"/>
    <lineage>
        <taxon>Eukaryota</taxon>
        <taxon>Fungi</taxon>
        <taxon>Fungi incertae sedis</taxon>
        <taxon>Mucoromycota</taxon>
        <taxon>Glomeromycotina</taxon>
        <taxon>Glomeromycetes</taxon>
        <taxon>Glomerales</taxon>
        <taxon>Glomeraceae</taxon>
        <taxon>Rhizophagus</taxon>
    </lineage>
</organism>
<feature type="region of interest" description="Disordered" evidence="1">
    <location>
        <begin position="173"/>
        <end position="242"/>
    </location>
</feature>
<gene>
    <name evidence="2" type="ORF">CHRIB12_LOCUS12699</name>
</gene>
<feature type="compositionally biased region" description="Basic residues" evidence="1">
    <location>
        <begin position="343"/>
        <end position="352"/>
    </location>
</feature>
<protein>
    <submittedName>
        <fullName evidence="2">Uncharacterized protein</fullName>
    </submittedName>
</protein>
<evidence type="ECO:0000256" key="1">
    <source>
        <dbReference type="SAM" id="MobiDB-lite"/>
    </source>
</evidence>
<feature type="region of interest" description="Disordered" evidence="1">
    <location>
        <begin position="27"/>
        <end position="56"/>
    </location>
</feature>
<reference evidence="2" key="1">
    <citation type="submission" date="2020-05" db="EMBL/GenBank/DDBJ databases">
        <authorList>
            <person name="Rincon C."/>
            <person name="Sanders R I."/>
            <person name="Robbins C."/>
            <person name="Chaturvedi A."/>
        </authorList>
    </citation>
    <scope>NUCLEOTIDE SEQUENCE</scope>
    <source>
        <strain evidence="2">CHB12</strain>
    </source>
</reference>
<sequence>MHVLSSPLLWRSGAPRQVGVAMVLAHAPPHRPCGRDDVSSRHGPRRGRRARPDRSRRIAGDAVARAGQFGFGKIASAASPARTQRWAGATDHHRSRGRFRHAWRTLRPCRHYGGGLFGGGGCAVCRAHPRTSHLGRARSRRPGNGRADALCRGLSVGAVRCAARPLVPGIGRRRRSAGVRSVNGGGGDRGGPPRLAGRDDQFDVPWPQARARRDYRDAAPGQAGQERRRRGVEFPDGAHLPRHRHGACGGFAGDGAAAGRADPRSCARHLPCAGAGGVAPPGRDPHRRGRNRLAWRWPRADPAARRASQRHAAIPVCGNGRAGAPGTAAATRGPGRIGVRADRNRRRARSRSRAAATRPRGTRADRVQRSIPRHRAGTCCRGAGGIAAVAAWHGHLSQDREAKTAHHLRREANRPGGFQTGAEDPGRAQAEADDHRLGRAAAARRAAAGEKPGALQADSVELRGIRCV</sequence>
<name>A0A916E992_9GLOM</name>
<dbReference type="Proteomes" id="UP000684084">
    <property type="component" value="Unassembled WGS sequence"/>
</dbReference>
<comment type="caution">
    <text evidence="2">The sequence shown here is derived from an EMBL/GenBank/DDBJ whole genome shotgun (WGS) entry which is preliminary data.</text>
</comment>
<dbReference type="AlphaFoldDB" id="A0A916E992"/>
<feature type="region of interest" description="Disordered" evidence="1">
    <location>
        <begin position="342"/>
        <end position="367"/>
    </location>
</feature>
<accession>A0A916E992</accession>
<dbReference type="EMBL" id="CAGKOT010000028">
    <property type="protein sequence ID" value="CAB5370603.1"/>
    <property type="molecule type" value="Genomic_DNA"/>
</dbReference>
<feature type="compositionally biased region" description="Low complexity" evidence="1">
    <location>
        <begin position="322"/>
        <end position="334"/>
    </location>
</feature>
<evidence type="ECO:0000313" key="3">
    <source>
        <dbReference type="Proteomes" id="UP000684084"/>
    </source>
</evidence>